<dbReference type="Proteomes" id="UP001234989">
    <property type="component" value="Chromosome 3"/>
</dbReference>
<gene>
    <name evidence="2" type="ORF">MTR67_012838</name>
</gene>
<protein>
    <recommendedName>
        <fullName evidence="1">Integrase zinc-binding domain-containing protein</fullName>
    </recommendedName>
</protein>
<dbReference type="InterPro" id="IPR041588">
    <property type="entry name" value="Integrase_H2C2"/>
</dbReference>
<dbReference type="EMBL" id="CP133614">
    <property type="protein sequence ID" value="WMV19453.1"/>
    <property type="molecule type" value="Genomic_DNA"/>
</dbReference>
<evidence type="ECO:0000259" key="1">
    <source>
        <dbReference type="Pfam" id="PF17921"/>
    </source>
</evidence>
<evidence type="ECO:0000313" key="2">
    <source>
        <dbReference type="EMBL" id="WMV19453.1"/>
    </source>
</evidence>
<dbReference type="AlphaFoldDB" id="A0AAF0QAF7"/>
<name>A0AAF0QAF7_SOLVR</name>
<evidence type="ECO:0000313" key="3">
    <source>
        <dbReference type="Proteomes" id="UP001234989"/>
    </source>
</evidence>
<dbReference type="Gene3D" id="1.10.340.70">
    <property type="match status" value="1"/>
</dbReference>
<dbReference type="Pfam" id="PF17921">
    <property type="entry name" value="Integrase_H2C2"/>
    <property type="match status" value="1"/>
</dbReference>
<reference evidence="2" key="1">
    <citation type="submission" date="2023-08" db="EMBL/GenBank/DDBJ databases">
        <title>A de novo genome assembly of Solanum verrucosum Schlechtendal, a Mexican diploid species geographically isolated from the other diploid A-genome species in potato relatives.</title>
        <authorList>
            <person name="Hosaka K."/>
        </authorList>
    </citation>
    <scope>NUCLEOTIDE SEQUENCE</scope>
    <source>
        <tissue evidence="2">Young leaves</tissue>
    </source>
</reference>
<sequence length="66" mass="7770">MVGNVKQLILEEAHSSQYFIHPGAMKMHQYLCGLYWWKGTNYDILKHVTSCLNCQGVKYEHRNQVE</sequence>
<proteinExistence type="predicted"/>
<accession>A0AAF0QAF7</accession>
<feature type="domain" description="Integrase zinc-binding" evidence="1">
    <location>
        <begin position="5"/>
        <end position="58"/>
    </location>
</feature>
<keyword evidence="3" id="KW-1185">Reference proteome</keyword>
<organism evidence="2 3">
    <name type="scientific">Solanum verrucosum</name>
    <dbReference type="NCBI Taxonomy" id="315347"/>
    <lineage>
        <taxon>Eukaryota</taxon>
        <taxon>Viridiplantae</taxon>
        <taxon>Streptophyta</taxon>
        <taxon>Embryophyta</taxon>
        <taxon>Tracheophyta</taxon>
        <taxon>Spermatophyta</taxon>
        <taxon>Magnoliopsida</taxon>
        <taxon>eudicotyledons</taxon>
        <taxon>Gunneridae</taxon>
        <taxon>Pentapetalae</taxon>
        <taxon>asterids</taxon>
        <taxon>lamiids</taxon>
        <taxon>Solanales</taxon>
        <taxon>Solanaceae</taxon>
        <taxon>Solanoideae</taxon>
        <taxon>Solaneae</taxon>
        <taxon>Solanum</taxon>
    </lineage>
</organism>